<evidence type="ECO:0000313" key="2">
    <source>
        <dbReference type="EMBL" id="WAC03909.1"/>
    </source>
</evidence>
<name>A0A9E8MZV0_9FLAO</name>
<accession>A0A9E8MZV0</accession>
<gene>
    <name evidence="2" type="ORF">N7U66_16640</name>
</gene>
<sequence>MKIDYIIVGCGLAGIAFCEQLLVNNKTFVVFDDSSQQSSTVAGGLYNPVTLKRFTPVWRNKEQLEMAITAYERIEQRLKLKLDYKVPVLRRFTSLEEQNNWFIASDKEGLEAYMSTTILKNTNKCIDAAFGFGEVLQTGRIDTKLLIAEYKAFLRQQDLLNEDAFNYNALIHGDGSVNYNNVEAKHIIFAEGFGIHKNPYFKHLPLEGTKGELVTIHAPDLKLDFVLKSSVFVIPLGNDLYRIGATYEHKDKTNTISAEARELLLNKLNTFINCPFEVVNQVAGIRPTVKDRRALVGTHKAFKNYHILNGLGTRGVMIAPYVAKQLFESIEHQTPIEAVIDSRRFD</sequence>
<dbReference type="KEGG" id="lnu:N7U66_16640"/>
<dbReference type="SUPFAM" id="SSF54373">
    <property type="entry name" value="FAD-linked reductases, C-terminal domain"/>
    <property type="match status" value="1"/>
</dbReference>
<dbReference type="InterPro" id="IPR036188">
    <property type="entry name" value="FAD/NAD-bd_sf"/>
</dbReference>
<evidence type="ECO:0000259" key="1">
    <source>
        <dbReference type="Pfam" id="PF01266"/>
    </source>
</evidence>
<evidence type="ECO:0000313" key="3">
    <source>
        <dbReference type="Proteomes" id="UP001164705"/>
    </source>
</evidence>
<organism evidence="2 3">
    <name type="scientific">Lacinutrix neustonica</name>
    <dbReference type="NCBI Taxonomy" id="2980107"/>
    <lineage>
        <taxon>Bacteria</taxon>
        <taxon>Pseudomonadati</taxon>
        <taxon>Bacteroidota</taxon>
        <taxon>Flavobacteriia</taxon>
        <taxon>Flavobacteriales</taxon>
        <taxon>Flavobacteriaceae</taxon>
        <taxon>Lacinutrix</taxon>
    </lineage>
</organism>
<reference evidence="2" key="1">
    <citation type="submission" date="2022-11" db="EMBL/GenBank/DDBJ databases">
        <title>Lacinutrix neustonica HL-RS19T sp. nov., isolated from the surface microlayer sample of brackish Lake Shihwa.</title>
        <authorList>
            <person name="Choi J.Y."/>
            <person name="Hwang C.Y."/>
        </authorList>
    </citation>
    <scope>NUCLEOTIDE SEQUENCE</scope>
    <source>
        <strain evidence="2">HL-RS19</strain>
    </source>
</reference>
<dbReference type="Gene3D" id="3.50.50.60">
    <property type="entry name" value="FAD/NAD(P)-binding domain"/>
    <property type="match status" value="1"/>
</dbReference>
<dbReference type="AlphaFoldDB" id="A0A9E8MZV0"/>
<proteinExistence type="predicted"/>
<dbReference type="EMBL" id="CP113088">
    <property type="protein sequence ID" value="WAC03909.1"/>
    <property type="molecule type" value="Genomic_DNA"/>
</dbReference>
<feature type="domain" description="FAD dependent oxidoreductase" evidence="1">
    <location>
        <begin position="4"/>
        <end position="326"/>
    </location>
</feature>
<dbReference type="PANTHER" id="PTHR13847">
    <property type="entry name" value="SARCOSINE DEHYDROGENASE-RELATED"/>
    <property type="match status" value="1"/>
</dbReference>
<dbReference type="SUPFAM" id="SSF51971">
    <property type="entry name" value="Nucleotide-binding domain"/>
    <property type="match status" value="1"/>
</dbReference>
<dbReference type="Pfam" id="PF01266">
    <property type="entry name" value="DAO"/>
    <property type="match status" value="1"/>
</dbReference>
<dbReference type="InterPro" id="IPR006076">
    <property type="entry name" value="FAD-dep_OxRdtase"/>
</dbReference>
<keyword evidence="3" id="KW-1185">Reference proteome</keyword>
<dbReference type="Proteomes" id="UP001164705">
    <property type="component" value="Chromosome"/>
</dbReference>
<dbReference type="Gene3D" id="3.30.9.10">
    <property type="entry name" value="D-Amino Acid Oxidase, subunit A, domain 2"/>
    <property type="match status" value="1"/>
</dbReference>
<dbReference type="GO" id="GO:0005737">
    <property type="term" value="C:cytoplasm"/>
    <property type="evidence" value="ECO:0007669"/>
    <property type="project" value="TreeGrafter"/>
</dbReference>
<protein>
    <submittedName>
        <fullName evidence="2">FAD-binding oxidoreductase</fullName>
    </submittedName>
</protein>